<dbReference type="AlphaFoldDB" id="A0A484CS79"/>
<feature type="region of interest" description="Disordered" evidence="1">
    <location>
        <begin position="1"/>
        <end position="34"/>
    </location>
</feature>
<evidence type="ECO:0000313" key="3">
    <source>
        <dbReference type="Proteomes" id="UP000295070"/>
    </source>
</evidence>
<comment type="caution">
    <text evidence="2">The sequence shown here is derived from an EMBL/GenBank/DDBJ whole genome shotgun (WGS) entry which is preliminary data.</text>
</comment>
<gene>
    <name evidence="2" type="ORF">EPR50_G00113190</name>
</gene>
<reference evidence="2 3" key="1">
    <citation type="submission" date="2019-01" db="EMBL/GenBank/DDBJ databases">
        <title>A chromosome-scale genome assembly of the yellow perch, Perca flavescens.</title>
        <authorList>
            <person name="Feron R."/>
            <person name="Morvezen R."/>
            <person name="Bestin A."/>
            <person name="Haffray P."/>
            <person name="Klopp C."/>
            <person name="Zahm M."/>
            <person name="Cabau C."/>
            <person name="Roques C."/>
            <person name="Donnadieu C."/>
            <person name="Bouchez O."/>
            <person name="Christie M."/>
            <person name="Larson W."/>
            <person name="Guiguen Y."/>
        </authorList>
    </citation>
    <scope>NUCLEOTIDE SEQUENCE [LARGE SCALE GENOMIC DNA]</scope>
    <source>
        <strain evidence="2">YP-PL-M2</strain>
        <tissue evidence="2">Blood</tissue>
    </source>
</reference>
<evidence type="ECO:0000313" key="2">
    <source>
        <dbReference type="EMBL" id="TDH06432.1"/>
    </source>
</evidence>
<feature type="region of interest" description="Disordered" evidence="1">
    <location>
        <begin position="77"/>
        <end position="106"/>
    </location>
</feature>
<dbReference type="Proteomes" id="UP000295070">
    <property type="component" value="Chromosome 11"/>
</dbReference>
<protein>
    <submittedName>
        <fullName evidence="2">Uncharacterized protein</fullName>
    </submittedName>
</protein>
<feature type="non-terminal residue" evidence="2">
    <location>
        <position position="316"/>
    </location>
</feature>
<proteinExistence type="predicted"/>
<organism evidence="2 3">
    <name type="scientific">Perca flavescens</name>
    <name type="common">American yellow perch</name>
    <name type="synonym">Morone flavescens</name>
    <dbReference type="NCBI Taxonomy" id="8167"/>
    <lineage>
        <taxon>Eukaryota</taxon>
        <taxon>Metazoa</taxon>
        <taxon>Chordata</taxon>
        <taxon>Craniata</taxon>
        <taxon>Vertebrata</taxon>
        <taxon>Euteleostomi</taxon>
        <taxon>Actinopterygii</taxon>
        <taxon>Neopterygii</taxon>
        <taxon>Teleostei</taxon>
        <taxon>Neoteleostei</taxon>
        <taxon>Acanthomorphata</taxon>
        <taxon>Eupercaria</taxon>
        <taxon>Perciformes</taxon>
        <taxon>Percoidei</taxon>
        <taxon>Percidae</taxon>
        <taxon>Percinae</taxon>
        <taxon>Perca</taxon>
    </lineage>
</organism>
<dbReference type="EMBL" id="SCKG01000011">
    <property type="protein sequence ID" value="TDH06432.1"/>
    <property type="molecule type" value="Genomic_DNA"/>
</dbReference>
<dbReference type="STRING" id="8167.A0A484CS79"/>
<keyword evidence="3" id="KW-1185">Reference proteome</keyword>
<accession>A0A484CS79</accession>
<sequence length="316" mass="34636">MMAGDTEEETCGGRKEGRRMQGGRMEGGDTEEDTCVGCKETCGGRKEGRRMQGGRMEGGDTEEDTCVGCKETCGGRMEGGRKEEGGDTEEETCGGRKEGGREGDMKLPRSVTTLSTVAVQAGQSLIVVSVLKSGSVVHLQLVQVCPGLCEIGSNQEENQALIQEQKQLIHKLQKHEAEVVSVVAKKGRKRRREGMKEQEEEEEVKRAMVASLMEGWSLLLSLLHRRLEVLQLAADFYRTALEFAVSIARVEDLQSDRLTDRLSFESLRKDVLGKSLQVLSSCSILLQKLGALQQTEALRRTGAVLQDGEEVSQSSQ</sequence>
<feature type="compositionally biased region" description="Basic and acidic residues" evidence="1">
    <location>
        <begin position="93"/>
        <end position="106"/>
    </location>
</feature>
<evidence type="ECO:0000256" key="1">
    <source>
        <dbReference type="SAM" id="MobiDB-lite"/>
    </source>
</evidence>
<name>A0A484CS79_PERFV</name>
<feature type="compositionally biased region" description="Acidic residues" evidence="1">
    <location>
        <begin position="1"/>
        <end position="10"/>
    </location>
</feature>